<protein>
    <submittedName>
        <fullName evidence="4">Recep_L_domain domain-containing protein</fullName>
    </submittedName>
</protein>
<evidence type="ECO:0000313" key="2">
    <source>
        <dbReference type="EMBL" id="VDL85145.1"/>
    </source>
</evidence>
<accession>A0A0N4YVX6</accession>
<evidence type="ECO:0000313" key="3">
    <source>
        <dbReference type="Proteomes" id="UP000271162"/>
    </source>
</evidence>
<feature type="domain" description="Receptor L-domain" evidence="1">
    <location>
        <begin position="22"/>
        <end position="66"/>
    </location>
</feature>
<dbReference type="EMBL" id="UYSL01026290">
    <property type="protein sequence ID" value="VDL85145.1"/>
    <property type="molecule type" value="Genomic_DNA"/>
</dbReference>
<dbReference type="InterPro" id="IPR036941">
    <property type="entry name" value="Rcpt_L-dom_sf"/>
</dbReference>
<evidence type="ECO:0000259" key="1">
    <source>
        <dbReference type="Pfam" id="PF01030"/>
    </source>
</evidence>
<proteinExistence type="predicted"/>
<dbReference type="Proteomes" id="UP000271162">
    <property type="component" value="Unassembled WGS sequence"/>
</dbReference>
<name>A0A0N4YVX6_NIPBR</name>
<reference evidence="4" key="1">
    <citation type="submission" date="2017-02" db="UniProtKB">
        <authorList>
            <consortium name="WormBaseParasite"/>
        </authorList>
    </citation>
    <scope>IDENTIFICATION</scope>
</reference>
<reference evidence="2 3" key="2">
    <citation type="submission" date="2018-11" db="EMBL/GenBank/DDBJ databases">
        <authorList>
            <consortium name="Pathogen Informatics"/>
        </authorList>
    </citation>
    <scope>NUCLEOTIDE SEQUENCE [LARGE SCALE GENOMIC DNA]</scope>
</reference>
<dbReference type="InterPro" id="IPR000494">
    <property type="entry name" value="Rcpt_L-dom"/>
</dbReference>
<dbReference type="WBParaSite" id="NBR_0002139801-mRNA-1">
    <property type="protein sequence ID" value="NBR_0002139801-mRNA-1"/>
    <property type="gene ID" value="NBR_0002139801"/>
</dbReference>
<dbReference type="Pfam" id="PF01030">
    <property type="entry name" value="Recep_L_domain"/>
    <property type="match status" value="1"/>
</dbReference>
<evidence type="ECO:0000313" key="4">
    <source>
        <dbReference type="WBParaSite" id="NBR_0002139801-mRNA-1"/>
    </source>
</evidence>
<organism evidence="4">
    <name type="scientific">Nippostrongylus brasiliensis</name>
    <name type="common">Rat hookworm</name>
    <dbReference type="NCBI Taxonomy" id="27835"/>
    <lineage>
        <taxon>Eukaryota</taxon>
        <taxon>Metazoa</taxon>
        <taxon>Ecdysozoa</taxon>
        <taxon>Nematoda</taxon>
        <taxon>Chromadorea</taxon>
        <taxon>Rhabditida</taxon>
        <taxon>Rhabditina</taxon>
        <taxon>Rhabditomorpha</taxon>
        <taxon>Strongyloidea</taxon>
        <taxon>Heligmosomidae</taxon>
        <taxon>Nippostrongylus</taxon>
    </lineage>
</organism>
<keyword evidence="3" id="KW-1185">Reference proteome</keyword>
<gene>
    <name evidence="2" type="ORF">NBR_LOCUS21399</name>
</gene>
<dbReference type="Gene3D" id="3.80.20.20">
    <property type="entry name" value="Receptor L-domain"/>
    <property type="match status" value="1"/>
</dbReference>
<dbReference type="AlphaFoldDB" id="A0A0N4YVX6"/>
<sequence length="88" mass="9896">MARDGEECFALVGEFKLNDSFELSSVWPNIRKVYGTITIVNTALTDLNALKNVRIIDGWSLKAEDLAPLTREVSELPPKILVETYTVR</sequence>
<dbReference type="SUPFAM" id="SSF52058">
    <property type="entry name" value="L domain-like"/>
    <property type="match status" value="1"/>
</dbReference>